<keyword evidence="3" id="KW-1185">Reference proteome</keyword>
<name>A0A9N7VWD6_PLEPL</name>
<evidence type="ECO:0000313" key="3">
    <source>
        <dbReference type="Proteomes" id="UP001153269"/>
    </source>
</evidence>
<sequence length="102" mass="11224">MPFATTPRDMKCCRRNDAGDQMQTLQRLKESKQERMTTEDGKSRFQKLENLKEMDAFPPPCGLEGDAGAYANSLIPVSGDSCSGYRSPRSCLLPAGRGGHLI</sequence>
<feature type="compositionally biased region" description="Basic and acidic residues" evidence="1">
    <location>
        <begin position="8"/>
        <end position="18"/>
    </location>
</feature>
<dbReference type="Proteomes" id="UP001153269">
    <property type="component" value="Unassembled WGS sequence"/>
</dbReference>
<dbReference type="EMBL" id="CADEAL010004296">
    <property type="protein sequence ID" value="CAB1456398.1"/>
    <property type="molecule type" value="Genomic_DNA"/>
</dbReference>
<proteinExistence type="predicted"/>
<organism evidence="2 3">
    <name type="scientific">Pleuronectes platessa</name>
    <name type="common">European plaice</name>
    <dbReference type="NCBI Taxonomy" id="8262"/>
    <lineage>
        <taxon>Eukaryota</taxon>
        <taxon>Metazoa</taxon>
        <taxon>Chordata</taxon>
        <taxon>Craniata</taxon>
        <taxon>Vertebrata</taxon>
        <taxon>Euteleostomi</taxon>
        <taxon>Actinopterygii</taxon>
        <taxon>Neopterygii</taxon>
        <taxon>Teleostei</taxon>
        <taxon>Neoteleostei</taxon>
        <taxon>Acanthomorphata</taxon>
        <taxon>Carangaria</taxon>
        <taxon>Pleuronectiformes</taxon>
        <taxon>Pleuronectoidei</taxon>
        <taxon>Pleuronectidae</taxon>
        <taxon>Pleuronectes</taxon>
    </lineage>
</organism>
<accession>A0A9N7VWD6</accession>
<gene>
    <name evidence="2" type="ORF">PLEPLA_LOCUS44182</name>
</gene>
<comment type="caution">
    <text evidence="2">The sequence shown here is derived from an EMBL/GenBank/DDBJ whole genome shotgun (WGS) entry which is preliminary data.</text>
</comment>
<evidence type="ECO:0000256" key="1">
    <source>
        <dbReference type="SAM" id="MobiDB-lite"/>
    </source>
</evidence>
<dbReference type="AlphaFoldDB" id="A0A9N7VWD6"/>
<evidence type="ECO:0000313" key="2">
    <source>
        <dbReference type="EMBL" id="CAB1456398.1"/>
    </source>
</evidence>
<feature type="region of interest" description="Disordered" evidence="1">
    <location>
        <begin position="1"/>
        <end position="23"/>
    </location>
</feature>
<protein>
    <submittedName>
        <fullName evidence="2">Uncharacterized protein</fullName>
    </submittedName>
</protein>
<reference evidence="2" key="1">
    <citation type="submission" date="2020-03" db="EMBL/GenBank/DDBJ databases">
        <authorList>
            <person name="Weist P."/>
        </authorList>
    </citation>
    <scope>NUCLEOTIDE SEQUENCE</scope>
</reference>